<organism evidence="1 2">
    <name type="scientific">Campylobacter hyointestinalis subsp. lawsonii</name>
    <dbReference type="NCBI Taxonomy" id="91353"/>
    <lineage>
        <taxon>Bacteria</taxon>
        <taxon>Pseudomonadati</taxon>
        <taxon>Campylobacterota</taxon>
        <taxon>Epsilonproteobacteria</taxon>
        <taxon>Campylobacterales</taxon>
        <taxon>Campylobacteraceae</taxon>
        <taxon>Campylobacter</taxon>
    </lineage>
</organism>
<protein>
    <submittedName>
        <fullName evidence="1">Uncharacterized protein</fullName>
    </submittedName>
</protein>
<reference evidence="1 2" key="1">
    <citation type="submission" date="2019-09" db="EMBL/GenBank/DDBJ databases">
        <title>Draft genome sequences of 48 bacterial type strains from the CCUG.</title>
        <authorList>
            <person name="Tunovic T."/>
            <person name="Pineiro-Iglesias B."/>
            <person name="Unosson C."/>
            <person name="Inganas E."/>
            <person name="Ohlen M."/>
            <person name="Cardew S."/>
            <person name="Jensie-Markopoulos S."/>
            <person name="Salva-Serra F."/>
            <person name="Jaen-Luchoro D."/>
            <person name="Karlsson R."/>
            <person name="Svensson-Stadler L."/>
            <person name="Chun J."/>
            <person name="Moore E."/>
        </authorList>
    </citation>
    <scope>NUCLEOTIDE SEQUENCE [LARGE SCALE GENOMIC DNA]</scope>
    <source>
        <strain evidence="1 2">CCUG 34538</strain>
    </source>
</reference>
<proteinExistence type="predicted"/>
<dbReference type="GeneID" id="56509554"/>
<accession>A0AAV6ECS6</accession>
<evidence type="ECO:0000313" key="2">
    <source>
        <dbReference type="Proteomes" id="UP000423641"/>
    </source>
</evidence>
<dbReference type="Proteomes" id="UP000423641">
    <property type="component" value="Unassembled WGS sequence"/>
</dbReference>
<comment type="caution">
    <text evidence="1">The sequence shown here is derived from an EMBL/GenBank/DDBJ whole genome shotgun (WGS) entry which is preliminary data.</text>
</comment>
<evidence type="ECO:0000313" key="1">
    <source>
        <dbReference type="EMBL" id="KAB0611792.1"/>
    </source>
</evidence>
<sequence length="104" mass="11576">MNIQDSLGYISSINSLTPIQELIRINQNRHKISPNLLTNIDRKNDQNSIKNIYIGKTSSHDGAFAKIKVNAQPVNSCLTTIARLPCKSCKNKTEKTVSNKIVPI</sequence>
<gene>
    <name evidence="1" type="ORF">F7P66_07510</name>
</gene>
<dbReference type="EMBL" id="VZON01000007">
    <property type="protein sequence ID" value="KAB0611792.1"/>
    <property type="molecule type" value="Genomic_DNA"/>
</dbReference>
<name>A0AAV6ECS6_CAMHY</name>
<dbReference type="RefSeq" id="WP_112000185.1">
    <property type="nucleotide sequence ID" value="NZ_CP053828.1"/>
</dbReference>
<dbReference type="AlphaFoldDB" id="A0AAV6ECS6"/>